<dbReference type="PANTHER" id="PTHR10887:SF517">
    <property type="entry name" value="RNA HELICASE NONSENSE MRNA REDUCING FACTOR"/>
    <property type="match status" value="1"/>
</dbReference>
<proteinExistence type="predicted"/>
<dbReference type="InterPro" id="IPR027417">
    <property type="entry name" value="P-loop_NTPase"/>
</dbReference>
<dbReference type="InterPro" id="IPR041679">
    <property type="entry name" value="DNA2/NAM7-like_C"/>
</dbReference>
<dbReference type="STRING" id="3088.A0A383VJF3"/>
<dbReference type="Proteomes" id="UP000256970">
    <property type="component" value="Unassembled WGS sequence"/>
</dbReference>
<reference evidence="4 5" key="1">
    <citation type="submission" date="2016-10" db="EMBL/GenBank/DDBJ databases">
        <authorList>
            <person name="Cai Z."/>
        </authorList>
    </citation>
    <scope>NUCLEOTIDE SEQUENCE [LARGE SCALE GENOMIC DNA]</scope>
</reference>
<dbReference type="PANTHER" id="PTHR10887">
    <property type="entry name" value="DNA2/NAM7 HELICASE FAMILY"/>
    <property type="match status" value="1"/>
</dbReference>
<dbReference type="InterPro" id="IPR041677">
    <property type="entry name" value="DNA2/NAM7_AAA_11"/>
</dbReference>
<feature type="domain" description="DNA2/NAM7 helicase helicase" evidence="2">
    <location>
        <begin position="35"/>
        <end position="99"/>
    </location>
</feature>
<dbReference type="EMBL" id="FNXT01000521">
    <property type="protein sequence ID" value="SZX64969.1"/>
    <property type="molecule type" value="Genomic_DNA"/>
</dbReference>
<evidence type="ECO:0000313" key="4">
    <source>
        <dbReference type="EMBL" id="SZX64969.1"/>
    </source>
</evidence>
<dbReference type="AlphaFoldDB" id="A0A383VJF3"/>
<dbReference type="SUPFAM" id="SSF52540">
    <property type="entry name" value="P-loop containing nucleoside triphosphate hydrolases"/>
    <property type="match status" value="1"/>
</dbReference>
<organism evidence="4 5">
    <name type="scientific">Tetradesmus obliquus</name>
    <name type="common">Green alga</name>
    <name type="synonym">Acutodesmus obliquus</name>
    <dbReference type="NCBI Taxonomy" id="3088"/>
    <lineage>
        <taxon>Eukaryota</taxon>
        <taxon>Viridiplantae</taxon>
        <taxon>Chlorophyta</taxon>
        <taxon>core chlorophytes</taxon>
        <taxon>Chlorophyceae</taxon>
        <taxon>CS clade</taxon>
        <taxon>Sphaeropleales</taxon>
        <taxon>Scenedesmaceae</taxon>
        <taxon>Tetradesmus</taxon>
    </lineage>
</organism>
<keyword evidence="5" id="KW-1185">Reference proteome</keyword>
<evidence type="ECO:0000259" key="3">
    <source>
        <dbReference type="Pfam" id="PF13087"/>
    </source>
</evidence>
<feature type="region of interest" description="Disordered" evidence="1">
    <location>
        <begin position="324"/>
        <end position="347"/>
    </location>
</feature>
<evidence type="ECO:0000256" key="1">
    <source>
        <dbReference type="SAM" id="MobiDB-lite"/>
    </source>
</evidence>
<dbReference type="Gene3D" id="3.40.50.300">
    <property type="entry name" value="P-loop containing nucleotide triphosphate hydrolases"/>
    <property type="match status" value="2"/>
</dbReference>
<dbReference type="InterPro" id="IPR045055">
    <property type="entry name" value="DNA2/NAM7-like"/>
</dbReference>
<dbReference type="CDD" id="cd18808">
    <property type="entry name" value="SF1_C_Upf1"/>
    <property type="match status" value="1"/>
</dbReference>
<dbReference type="InterPro" id="IPR047187">
    <property type="entry name" value="SF1_C_Upf1"/>
</dbReference>
<dbReference type="GO" id="GO:0005737">
    <property type="term" value="C:cytoplasm"/>
    <property type="evidence" value="ECO:0007669"/>
    <property type="project" value="TreeGrafter"/>
</dbReference>
<dbReference type="GO" id="GO:0003724">
    <property type="term" value="F:RNA helicase activity"/>
    <property type="evidence" value="ECO:0007669"/>
    <property type="project" value="TreeGrafter"/>
</dbReference>
<name>A0A383VJF3_TETOB</name>
<evidence type="ECO:0000313" key="5">
    <source>
        <dbReference type="Proteomes" id="UP000256970"/>
    </source>
</evidence>
<protein>
    <recommendedName>
        <fullName evidence="6">DNA2/NAM7 helicase-like C-terminal domain-containing protein</fullName>
    </recommendedName>
</protein>
<accession>A0A383VJF3</accession>
<dbReference type="GO" id="GO:0000184">
    <property type="term" value="P:nuclear-transcribed mRNA catabolic process, nonsense-mediated decay"/>
    <property type="evidence" value="ECO:0007669"/>
    <property type="project" value="TreeGrafter"/>
</dbReference>
<sequence length="347" mass="35764">MAGQLAGMRQELVAEVLSNPSNHHHKFRPSLLHPQLQVICATCAAVGSDVLAGATFPLVVLDEASQAAEPEALIPLTRAAQHAVLVGDHLQLPPVCNSEVAAAAGLAVSHFERLMAAGVPSAMLQVPYRMHPALSAFPNAAFYSNQLTDGITASQRPSPRPFPWPQAELPLLFVDVAEGQEEAAAGGSKLNRPEADMVQQVLVHLLTVCGERRSSLRVVTPYLAQLNLLSQQLAGLAAAAAASTVQSSALAGGSSSSSSHLHYQQQQADGAVAAAPTGASLPAAAADVLEIKTVDGYQGREKELVLFSAVRANAQAQRCAAQSAAASSSSSSRSSSSSSSSQLCGSG</sequence>
<gene>
    <name evidence="4" type="ORF">BQ4739_LOCUS5441</name>
</gene>
<dbReference type="Pfam" id="PF13086">
    <property type="entry name" value="AAA_11"/>
    <property type="match status" value="1"/>
</dbReference>
<feature type="domain" description="DNA2/NAM7 helicase-like C-terminal" evidence="3">
    <location>
        <begin position="107"/>
        <end position="316"/>
    </location>
</feature>
<evidence type="ECO:0008006" key="6">
    <source>
        <dbReference type="Google" id="ProtNLM"/>
    </source>
</evidence>
<dbReference type="Pfam" id="PF13087">
    <property type="entry name" value="AAA_12"/>
    <property type="match status" value="1"/>
</dbReference>
<evidence type="ECO:0000259" key="2">
    <source>
        <dbReference type="Pfam" id="PF13086"/>
    </source>
</evidence>